<dbReference type="InterPro" id="IPR026881">
    <property type="entry name" value="WYL_dom"/>
</dbReference>
<proteinExistence type="predicted"/>
<feature type="domain" description="WYL" evidence="2">
    <location>
        <begin position="142"/>
        <end position="211"/>
    </location>
</feature>
<dbReference type="InterPro" id="IPR036390">
    <property type="entry name" value="WH_DNA-bd_sf"/>
</dbReference>
<dbReference type="InterPro" id="IPR051534">
    <property type="entry name" value="CBASS_pafABC_assoc_protein"/>
</dbReference>
<dbReference type="PANTHER" id="PTHR34580">
    <property type="match status" value="1"/>
</dbReference>
<dbReference type="SUPFAM" id="SSF46785">
    <property type="entry name" value="Winged helix' DNA-binding domain"/>
    <property type="match status" value="1"/>
</dbReference>
<dbReference type="AlphaFoldDB" id="A0A5B8REE1"/>
<gene>
    <name evidence="4" type="ORF">KBTEX_02192</name>
</gene>
<dbReference type="Pfam" id="PF08279">
    <property type="entry name" value="HTH_11"/>
    <property type="match status" value="1"/>
</dbReference>
<dbReference type="Pfam" id="PF25583">
    <property type="entry name" value="WCX"/>
    <property type="match status" value="1"/>
</dbReference>
<feature type="domain" description="Helix-turn-helix type 11" evidence="1">
    <location>
        <begin position="6"/>
        <end position="61"/>
    </location>
</feature>
<evidence type="ECO:0000259" key="3">
    <source>
        <dbReference type="Pfam" id="PF25583"/>
    </source>
</evidence>
<dbReference type="InterPro" id="IPR036388">
    <property type="entry name" value="WH-like_DNA-bd_sf"/>
</dbReference>
<reference evidence="4" key="1">
    <citation type="submission" date="2019-06" db="EMBL/GenBank/DDBJ databases">
        <authorList>
            <person name="Murdoch R.W."/>
            <person name="Fathepure B."/>
        </authorList>
    </citation>
    <scope>NUCLEOTIDE SEQUENCE</scope>
</reference>
<organism evidence="4">
    <name type="scientific">uncultured organism</name>
    <dbReference type="NCBI Taxonomy" id="155900"/>
    <lineage>
        <taxon>unclassified sequences</taxon>
        <taxon>environmental samples</taxon>
    </lineage>
</organism>
<evidence type="ECO:0000259" key="2">
    <source>
        <dbReference type="Pfam" id="PF13280"/>
    </source>
</evidence>
<feature type="domain" description="WCX" evidence="3">
    <location>
        <begin position="242"/>
        <end position="317"/>
    </location>
</feature>
<dbReference type="InterPro" id="IPR013196">
    <property type="entry name" value="HTH_11"/>
</dbReference>
<evidence type="ECO:0000259" key="1">
    <source>
        <dbReference type="Pfam" id="PF08279"/>
    </source>
</evidence>
<sequence>MNSTTRIYRIHDLLRRHRRPVPMRRFCEELEVSRATIKRDIQLMRDQLGAPLEYDPGANGYYYAEHEGPFELPGVWLNHSELYALLASEQLLEAVQPGVLSDRIGPLRGRLRRLLGASGASAEEFARRVRIDRVTSRAAPGEAFAPVADATLSRRQLAFTYHGRARDDRSDRHVHPQQLIHYRGNWYLSAWCTDREALRVFSLDRIEDATVLDAPAQDEDTTEHDRYLRGSFGIFTGTAESWAVLRFSARAARWVADERWHPDQIGRWTPDGQWELQVPYSDPTELIQEVLRHGPDATVIAPEALRQHVADELRRAVAQYC</sequence>
<dbReference type="Gene3D" id="1.10.10.10">
    <property type="entry name" value="Winged helix-like DNA-binding domain superfamily/Winged helix DNA-binding domain"/>
    <property type="match status" value="1"/>
</dbReference>
<dbReference type="Pfam" id="PF13280">
    <property type="entry name" value="WYL"/>
    <property type="match status" value="1"/>
</dbReference>
<protein>
    <submittedName>
        <fullName evidence="4">Uncharacterized protein</fullName>
    </submittedName>
</protein>
<evidence type="ECO:0000313" key="4">
    <source>
        <dbReference type="EMBL" id="QEA05864.1"/>
    </source>
</evidence>
<dbReference type="InterPro" id="IPR057727">
    <property type="entry name" value="WCX_dom"/>
</dbReference>
<name>A0A5B8REE1_9ZZZZ</name>
<dbReference type="PROSITE" id="PS52050">
    <property type="entry name" value="WYL"/>
    <property type="match status" value="1"/>
</dbReference>
<accession>A0A5B8REE1</accession>
<dbReference type="EMBL" id="MN079114">
    <property type="protein sequence ID" value="QEA05864.1"/>
    <property type="molecule type" value="Genomic_DNA"/>
</dbReference>
<dbReference type="PANTHER" id="PTHR34580:SF3">
    <property type="entry name" value="PROTEIN PAFB"/>
    <property type="match status" value="1"/>
</dbReference>